<organism evidence="2 3">
    <name type="scientific">Oceanobacillus chungangensis</name>
    <dbReference type="NCBI Taxonomy" id="1229152"/>
    <lineage>
        <taxon>Bacteria</taxon>
        <taxon>Bacillati</taxon>
        <taxon>Bacillota</taxon>
        <taxon>Bacilli</taxon>
        <taxon>Bacillales</taxon>
        <taxon>Bacillaceae</taxon>
        <taxon>Oceanobacillus</taxon>
    </lineage>
</organism>
<evidence type="ECO:0000313" key="2">
    <source>
        <dbReference type="EMBL" id="RDW15060.1"/>
    </source>
</evidence>
<feature type="transmembrane region" description="Helical" evidence="1">
    <location>
        <begin position="30"/>
        <end position="50"/>
    </location>
</feature>
<name>A0A3D8PG48_9BACI</name>
<accession>A0A3D8PG48</accession>
<dbReference type="RefSeq" id="WP_115751384.1">
    <property type="nucleotide sequence ID" value="NZ_PIOD01000029.1"/>
</dbReference>
<feature type="transmembrane region" description="Helical" evidence="1">
    <location>
        <begin position="7"/>
        <end position="24"/>
    </location>
</feature>
<dbReference type="Proteomes" id="UP000256520">
    <property type="component" value="Unassembled WGS sequence"/>
</dbReference>
<evidence type="ECO:0000313" key="3">
    <source>
        <dbReference type="Proteomes" id="UP000256520"/>
    </source>
</evidence>
<sequence length="60" mass="6917">MKRYLTIIYIVLSGICVLAGLMLDKVWSGIVGWALAVILLIFALNYTKYIPEETEEKRQR</sequence>
<dbReference type="OrthoDB" id="2705056at2"/>
<keyword evidence="1" id="KW-0472">Membrane</keyword>
<reference evidence="3" key="1">
    <citation type="submission" date="2017-11" db="EMBL/GenBank/DDBJ databases">
        <authorList>
            <person name="Zhu W."/>
        </authorList>
    </citation>
    <scope>NUCLEOTIDE SEQUENCE [LARGE SCALE GENOMIC DNA]</scope>
    <source>
        <strain evidence="3">CAU 1051</strain>
    </source>
</reference>
<gene>
    <name evidence="2" type="ORF">CWR45_18755</name>
</gene>
<proteinExistence type="predicted"/>
<keyword evidence="1" id="KW-0812">Transmembrane</keyword>
<comment type="caution">
    <text evidence="2">The sequence shown here is derived from an EMBL/GenBank/DDBJ whole genome shotgun (WGS) entry which is preliminary data.</text>
</comment>
<keyword evidence="1" id="KW-1133">Transmembrane helix</keyword>
<keyword evidence="3" id="KW-1185">Reference proteome</keyword>
<dbReference type="EMBL" id="PIOD01000029">
    <property type="protein sequence ID" value="RDW15060.1"/>
    <property type="molecule type" value="Genomic_DNA"/>
</dbReference>
<dbReference type="AlphaFoldDB" id="A0A3D8PG48"/>
<evidence type="ECO:0000256" key="1">
    <source>
        <dbReference type="SAM" id="Phobius"/>
    </source>
</evidence>
<protein>
    <submittedName>
        <fullName evidence="2">Uncharacterized protein</fullName>
    </submittedName>
</protein>